<feature type="region of interest" description="Disordered" evidence="1">
    <location>
        <begin position="43"/>
        <end position="77"/>
    </location>
</feature>
<dbReference type="RefSeq" id="WP_230370371.1">
    <property type="nucleotide sequence ID" value="NZ_WLYX01000001.1"/>
</dbReference>
<comment type="caution">
    <text evidence="2">The sequence shown here is derived from an EMBL/GenBank/DDBJ whole genome shotgun (WGS) entry which is preliminary data.</text>
</comment>
<evidence type="ECO:0000256" key="1">
    <source>
        <dbReference type="SAM" id="MobiDB-lite"/>
    </source>
</evidence>
<protein>
    <submittedName>
        <fullName evidence="2">Uncharacterized protein</fullName>
    </submittedName>
</protein>
<sequence>MDSWLDSVLAVGEESPVCSPLSGNRAEGEQKVGTAESLMQQGFQDFVPTVPTVPTKKQSPRKSEENTPKAGETFTPVGDLTAGVVTALATGQATPAPTLPADLLERTNLICQRERWPEADRVEWLDILRRQIDRDHVPVPELVATLDAHLARHHTPPDPEHDREAFEERAAILEYDGGLPRAEAERLAGQVHPRSPAVAKMHNHDYHSIPLKLKL</sequence>
<evidence type="ECO:0000313" key="3">
    <source>
        <dbReference type="Proteomes" id="UP000446658"/>
    </source>
</evidence>
<organism evidence="2 3">
    <name type="scientific">Paludibacterium denitrificans</name>
    <dbReference type="NCBI Taxonomy" id="2675226"/>
    <lineage>
        <taxon>Bacteria</taxon>
        <taxon>Pseudomonadati</taxon>
        <taxon>Pseudomonadota</taxon>
        <taxon>Betaproteobacteria</taxon>
        <taxon>Neisseriales</taxon>
        <taxon>Chromobacteriaceae</taxon>
        <taxon>Paludibacterium</taxon>
    </lineage>
</organism>
<dbReference type="Proteomes" id="UP000446658">
    <property type="component" value="Unassembled WGS sequence"/>
</dbReference>
<evidence type="ECO:0000313" key="2">
    <source>
        <dbReference type="EMBL" id="MTD33442.1"/>
    </source>
</evidence>
<keyword evidence="3" id="KW-1185">Reference proteome</keyword>
<reference evidence="2 3" key="1">
    <citation type="submission" date="2019-11" db="EMBL/GenBank/DDBJ databases">
        <title>Draft genome sequence of Paludibacterium sp. dN18-1.</title>
        <authorList>
            <person name="Im W.-T."/>
        </authorList>
    </citation>
    <scope>NUCLEOTIDE SEQUENCE [LARGE SCALE GENOMIC DNA]</scope>
    <source>
        <strain evidence="3">dN 18-1</strain>
    </source>
</reference>
<gene>
    <name evidence="2" type="ORF">GKE73_10995</name>
</gene>
<name>A0A844GCG9_9NEIS</name>
<accession>A0A844GCG9</accession>
<dbReference type="EMBL" id="WLYX01000001">
    <property type="protein sequence ID" value="MTD33442.1"/>
    <property type="molecule type" value="Genomic_DNA"/>
</dbReference>
<proteinExistence type="predicted"/>
<dbReference type="AlphaFoldDB" id="A0A844GCG9"/>